<proteinExistence type="inferred from homology"/>
<evidence type="ECO:0000259" key="9">
    <source>
        <dbReference type="Pfam" id="PF07282"/>
    </source>
</evidence>
<feature type="domain" description="Probable transposase IS891/IS1136/IS1341" evidence="8">
    <location>
        <begin position="172"/>
        <end position="274"/>
    </location>
</feature>
<evidence type="ECO:0000256" key="5">
    <source>
        <dbReference type="ARBA" id="ARBA00023125"/>
    </source>
</evidence>
<dbReference type="Proteomes" id="UP000548476">
    <property type="component" value="Unassembled WGS sequence"/>
</dbReference>
<evidence type="ECO:0000259" key="8">
    <source>
        <dbReference type="Pfam" id="PF01385"/>
    </source>
</evidence>
<evidence type="ECO:0000313" key="11">
    <source>
        <dbReference type="EMBL" id="MBB6034694.1"/>
    </source>
</evidence>
<keyword evidence="4" id="KW-0862">Zinc</keyword>
<dbReference type="InterPro" id="IPR021027">
    <property type="entry name" value="Transposase_put_HTH"/>
</dbReference>
<dbReference type="Pfam" id="PF07282">
    <property type="entry name" value="Cas12f1-like_TNB"/>
    <property type="match status" value="1"/>
</dbReference>
<name>A0A841FFR5_9ACTN</name>
<dbReference type="RefSeq" id="WP_184787564.1">
    <property type="nucleotide sequence ID" value="NZ_BONT01000068.1"/>
</dbReference>
<keyword evidence="2" id="KW-0815">Transposition</keyword>
<feature type="domain" description="Transposase putative helix-turn-helix" evidence="10">
    <location>
        <begin position="1"/>
        <end position="45"/>
    </location>
</feature>
<keyword evidence="3" id="KW-0479">Metal-binding</keyword>
<evidence type="ECO:0000256" key="6">
    <source>
        <dbReference type="ARBA" id="ARBA00023172"/>
    </source>
</evidence>
<comment type="caution">
    <text evidence="11">The sequence shown here is derived from an EMBL/GenBank/DDBJ whole genome shotgun (WGS) entry which is preliminary data.</text>
</comment>
<dbReference type="GO" id="GO:0006310">
    <property type="term" value="P:DNA recombination"/>
    <property type="evidence" value="ECO:0007669"/>
    <property type="project" value="UniProtKB-KW"/>
</dbReference>
<accession>A0A841FFR5</accession>
<dbReference type="GO" id="GO:0032196">
    <property type="term" value="P:transposition"/>
    <property type="evidence" value="ECO:0007669"/>
    <property type="project" value="UniProtKB-KW"/>
</dbReference>
<dbReference type="NCBIfam" id="TIGR01766">
    <property type="entry name" value="IS200/IS605 family accessory protein TnpB-like domain"/>
    <property type="match status" value="1"/>
</dbReference>
<comment type="similarity">
    <text evidence="1">In the C-terminal section; belongs to the transposase 35 family.</text>
</comment>
<dbReference type="GO" id="GO:0003677">
    <property type="term" value="F:DNA binding"/>
    <property type="evidence" value="ECO:0007669"/>
    <property type="project" value="UniProtKB-KW"/>
</dbReference>
<keyword evidence="6" id="KW-0233">DNA recombination</keyword>
<dbReference type="InterPro" id="IPR001959">
    <property type="entry name" value="Transposase"/>
</dbReference>
<feature type="region of interest" description="Disordered" evidence="7">
    <location>
        <begin position="207"/>
        <end position="236"/>
    </location>
</feature>
<dbReference type="AlphaFoldDB" id="A0A841FFR5"/>
<evidence type="ECO:0000256" key="7">
    <source>
        <dbReference type="SAM" id="MobiDB-lite"/>
    </source>
</evidence>
<dbReference type="EMBL" id="JACHGT010000005">
    <property type="protein sequence ID" value="MBB6034694.1"/>
    <property type="molecule type" value="Genomic_DNA"/>
</dbReference>
<dbReference type="Pfam" id="PF01385">
    <property type="entry name" value="OrfB_IS605"/>
    <property type="match status" value="1"/>
</dbReference>
<evidence type="ECO:0000256" key="2">
    <source>
        <dbReference type="ARBA" id="ARBA00022578"/>
    </source>
</evidence>
<dbReference type="GO" id="GO:0046872">
    <property type="term" value="F:metal ion binding"/>
    <property type="evidence" value="ECO:0007669"/>
    <property type="project" value="UniProtKB-KW"/>
</dbReference>
<dbReference type="InterPro" id="IPR010095">
    <property type="entry name" value="Cas12f1-like_TNB"/>
</dbReference>
<organism evidence="11 12">
    <name type="scientific">Phytomonospora endophytica</name>
    <dbReference type="NCBI Taxonomy" id="714109"/>
    <lineage>
        <taxon>Bacteria</taxon>
        <taxon>Bacillati</taxon>
        <taxon>Actinomycetota</taxon>
        <taxon>Actinomycetes</taxon>
        <taxon>Micromonosporales</taxon>
        <taxon>Micromonosporaceae</taxon>
        <taxon>Phytomonospora</taxon>
    </lineage>
</organism>
<evidence type="ECO:0000256" key="3">
    <source>
        <dbReference type="ARBA" id="ARBA00022723"/>
    </source>
</evidence>
<evidence type="ECO:0000256" key="1">
    <source>
        <dbReference type="ARBA" id="ARBA00008761"/>
    </source>
</evidence>
<sequence>MALTVKRAYRYRFYPTGEQAALLTRTFGCVRFVWNKALEERTRRHRDLGLATNYVETAHWLTAWKQDADTAFLAEVSNVPLQQALRHLQSAFSRFHARLARYPRFKTRHRGKASATFQSNAFRFRDGRLHLAKLAEPLDIVWSRPLPAGVDPTTVTVSRDAAGRWFVSMLVEERLSPAPPVEGRVGIGTGANALITLSTGEKITVPRQERADRRRLARARRTHDRTTPGSRNRAKARVKVARIQARIADRRSDHLHKVTTSIVRENQTIVIEDLGPRDTAGDHDQGTSDAGRVRLRSLLEYKAAWWGRTLRVVDRWYPSAELCSTAACGHLNTSLPPSARSWKCPRCGVLHDRDLNTARNVLAAGLAES</sequence>
<evidence type="ECO:0000259" key="10">
    <source>
        <dbReference type="Pfam" id="PF12323"/>
    </source>
</evidence>
<keyword evidence="12" id="KW-1185">Reference proteome</keyword>
<gene>
    <name evidence="11" type="ORF">HNR73_002548</name>
</gene>
<evidence type="ECO:0000256" key="4">
    <source>
        <dbReference type="ARBA" id="ARBA00022833"/>
    </source>
</evidence>
<reference evidence="11 12" key="1">
    <citation type="submission" date="2020-08" db="EMBL/GenBank/DDBJ databases">
        <title>Genomic Encyclopedia of Type Strains, Phase IV (KMG-IV): sequencing the most valuable type-strain genomes for metagenomic binning, comparative biology and taxonomic classification.</title>
        <authorList>
            <person name="Goeker M."/>
        </authorList>
    </citation>
    <scope>NUCLEOTIDE SEQUENCE [LARGE SCALE GENOMIC DNA]</scope>
    <source>
        <strain evidence="11 12">YIM 65646</strain>
    </source>
</reference>
<dbReference type="NCBIfam" id="NF040570">
    <property type="entry name" value="guided_TnpB"/>
    <property type="match status" value="1"/>
</dbReference>
<feature type="domain" description="Cas12f1-like TNB" evidence="9">
    <location>
        <begin position="294"/>
        <end position="361"/>
    </location>
</feature>
<keyword evidence="5" id="KW-0238">DNA-binding</keyword>
<dbReference type="Pfam" id="PF12323">
    <property type="entry name" value="HTH_OrfB_IS605"/>
    <property type="match status" value="1"/>
</dbReference>
<protein>
    <submittedName>
        <fullName evidence="11">Putative transposase</fullName>
    </submittedName>
</protein>
<evidence type="ECO:0000313" key="12">
    <source>
        <dbReference type="Proteomes" id="UP000548476"/>
    </source>
</evidence>